<evidence type="ECO:0000256" key="2">
    <source>
        <dbReference type="ARBA" id="ARBA00022692"/>
    </source>
</evidence>
<proteinExistence type="inferred from homology"/>
<evidence type="ECO:0000256" key="5">
    <source>
        <dbReference type="ARBA" id="ARBA00023136"/>
    </source>
</evidence>
<keyword evidence="3" id="KW-0732">Signal</keyword>
<evidence type="ECO:0000256" key="4">
    <source>
        <dbReference type="ARBA" id="ARBA00022989"/>
    </source>
</evidence>
<comment type="similarity">
    <text evidence="6">Belongs to the DESIGUAL family.</text>
</comment>
<evidence type="ECO:0000313" key="9">
    <source>
        <dbReference type="Proteomes" id="UP000316621"/>
    </source>
</evidence>
<evidence type="ECO:0000256" key="1">
    <source>
        <dbReference type="ARBA" id="ARBA00004127"/>
    </source>
</evidence>
<dbReference type="Pfam" id="PF06749">
    <property type="entry name" value="DUF1218"/>
    <property type="match status" value="1"/>
</dbReference>
<name>A0A4Y7J6Q0_PAPSO</name>
<dbReference type="Gramene" id="RZC56813">
    <property type="protein sequence ID" value="RZC56813"/>
    <property type="gene ID" value="C5167_015669"/>
</dbReference>
<sequence length="193" mass="20810">MAVKPVTITLSVAFVGIVSFILGIVAENKKPAAGIPLAGIGEIICKFPSDPTVVLGSLSVVALFICTGLGFVSVFYPYKGQSVPKEALFQSTVLVVFIWVAVINSFFGGLLMLWATISESLHHMNNVHHSTDYACPTAKTGLFGGAAFLCLNAMLFWLICQMLTHNAREDYLEVDNKGDYGQILATTNYEAKV</sequence>
<evidence type="ECO:0000256" key="7">
    <source>
        <dbReference type="SAM" id="Phobius"/>
    </source>
</evidence>
<dbReference type="EMBL" id="CM010717">
    <property type="protein sequence ID" value="RZC56813.1"/>
    <property type="molecule type" value="Genomic_DNA"/>
</dbReference>
<dbReference type="InterPro" id="IPR052222">
    <property type="entry name" value="DESIGUAL"/>
</dbReference>
<dbReference type="InterPro" id="IPR009606">
    <property type="entry name" value="DEAL/Modifying_wall_lignin1/2"/>
</dbReference>
<gene>
    <name evidence="8" type="ORF">C5167_015669</name>
</gene>
<feature type="transmembrane region" description="Helical" evidence="7">
    <location>
        <begin position="88"/>
        <end position="117"/>
    </location>
</feature>
<dbReference type="AlphaFoldDB" id="A0A4Y7J6Q0"/>
<evidence type="ECO:0000313" key="8">
    <source>
        <dbReference type="EMBL" id="RZC56813.1"/>
    </source>
</evidence>
<feature type="transmembrane region" description="Helical" evidence="7">
    <location>
        <begin position="137"/>
        <end position="159"/>
    </location>
</feature>
<protein>
    <submittedName>
        <fullName evidence="8">Uncharacterized protein</fullName>
    </submittedName>
</protein>
<reference evidence="8 9" key="1">
    <citation type="journal article" date="2018" name="Science">
        <title>The opium poppy genome and morphinan production.</title>
        <authorList>
            <person name="Guo L."/>
            <person name="Winzer T."/>
            <person name="Yang X."/>
            <person name="Li Y."/>
            <person name="Ning Z."/>
            <person name="He Z."/>
            <person name="Teodor R."/>
            <person name="Lu Y."/>
            <person name="Bowser T.A."/>
            <person name="Graham I.A."/>
            <person name="Ye K."/>
        </authorList>
    </citation>
    <scope>NUCLEOTIDE SEQUENCE [LARGE SCALE GENOMIC DNA]</scope>
    <source>
        <strain evidence="9">cv. HN1</strain>
        <tissue evidence="8">Leaves</tissue>
    </source>
</reference>
<dbReference type="PANTHER" id="PTHR31769">
    <property type="entry name" value="OS07G0462200 PROTEIN-RELATED"/>
    <property type="match status" value="1"/>
</dbReference>
<evidence type="ECO:0000256" key="6">
    <source>
        <dbReference type="ARBA" id="ARBA00029467"/>
    </source>
</evidence>
<keyword evidence="5 7" id="KW-0472">Membrane</keyword>
<keyword evidence="4 7" id="KW-1133">Transmembrane helix</keyword>
<keyword evidence="2 7" id="KW-0812">Transmembrane</keyword>
<feature type="transmembrane region" description="Helical" evidence="7">
    <location>
        <begin position="6"/>
        <end position="25"/>
    </location>
</feature>
<dbReference type="Proteomes" id="UP000316621">
    <property type="component" value="Chromosome 3"/>
</dbReference>
<dbReference type="OMA" id="FKHTTFT"/>
<dbReference type="GO" id="GO:0012505">
    <property type="term" value="C:endomembrane system"/>
    <property type="evidence" value="ECO:0007669"/>
    <property type="project" value="UniProtKB-SubCell"/>
</dbReference>
<feature type="transmembrane region" description="Helical" evidence="7">
    <location>
        <begin position="55"/>
        <end position="76"/>
    </location>
</feature>
<comment type="subcellular location">
    <subcellularLocation>
        <location evidence="1">Endomembrane system</location>
        <topology evidence="1">Multi-pass membrane protein</topology>
    </subcellularLocation>
</comment>
<evidence type="ECO:0000256" key="3">
    <source>
        <dbReference type="ARBA" id="ARBA00022729"/>
    </source>
</evidence>
<accession>A0A4Y7J6Q0</accession>
<dbReference type="OrthoDB" id="1931917at2759"/>
<organism evidence="8 9">
    <name type="scientific">Papaver somniferum</name>
    <name type="common">Opium poppy</name>
    <dbReference type="NCBI Taxonomy" id="3469"/>
    <lineage>
        <taxon>Eukaryota</taxon>
        <taxon>Viridiplantae</taxon>
        <taxon>Streptophyta</taxon>
        <taxon>Embryophyta</taxon>
        <taxon>Tracheophyta</taxon>
        <taxon>Spermatophyta</taxon>
        <taxon>Magnoliopsida</taxon>
        <taxon>Ranunculales</taxon>
        <taxon>Papaveraceae</taxon>
        <taxon>Papaveroideae</taxon>
        <taxon>Papaver</taxon>
    </lineage>
</organism>
<keyword evidence="9" id="KW-1185">Reference proteome</keyword>